<evidence type="ECO:0000256" key="7">
    <source>
        <dbReference type="ARBA" id="ARBA00023212"/>
    </source>
</evidence>
<keyword evidence="6 12" id="KW-0175">Coiled coil</keyword>
<reference evidence="15 16" key="1">
    <citation type="submission" date="2024-04" db="EMBL/GenBank/DDBJ databases">
        <authorList>
            <consortium name="Genoscope - CEA"/>
            <person name="William W."/>
        </authorList>
    </citation>
    <scope>NUCLEOTIDE SEQUENCE [LARGE SCALE GENOMIC DNA]</scope>
</reference>
<feature type="region of interest" description="Disordered" evidence="13">
    <location>
        <begin position="859"/>
        <end position="890"/>
    </location>
</feature>
<keyword evidence="8" id="KW-0966">Cell projection</keyword>
<evidence type="ECO:0000256" key="6">
    <source>
        <dbReference type="ARBA" id="ARBA00023054"/>
    </source>
</evidence>
<dbReference type="Gene3D" id="1.25.10.10">
    <property type="entry name" value="Leucine-rich Repeat Variant"/>
    <property type="match status" value="1"/>
</dbReference>
<name>A0AAV2H5Y8_LYMST</name>
<dbReference type="InterPro" id="IPR048738">
    <property type="entry name" value="CEP104_Znf"/>
</dbReference>
<dbReference type="InterPro" id="IPR052607">
    <property type="entry name" value="CEP104-like"/>
</dbReference>
<protein>
    <recommendedName>
        <fullName evidence="11">Centrosomal protein of 104 kDa</fullName>
    </recommendedName>
</protein>
<evidence type="ECO:0000313" key="16">
    <source>
        <dbReference type="Proteomes" id="UP001497497"/>
    </source>
</evidence>
<dbReference type="EMBL" id="CAXITT010000040">
    <property type="protein sequence ID" value="CAL1528963.1"/>
    <property type="molecule type" value="Genomic_DNA"/>
</dbReference>
<feature type="coiled-coil region" evidence="12">
    <location>
        <begin position="660"/>
        <end position="687"/>
    </location>
</feature>
<dbReference type="GO" id="GO:0005929">
    <property type="term" value="C:cilium"/>
    <property type="evidence" value="ECO:0007669"/>
    <property type="project" value="UniProtKB-SubCell"/>
</dbReference>
<dbReference type="InterPro" id="IPR011989">
    <property type="entry name" value="ARM-like"/>
</dbReference>
<feature type="domain" description="TOG" evidence="14">
    <location>
        <begin position="402"/>
        <end position="656"/>
    </location>
</feature>
<keyword evidence="7" id="KW-0206">Cytoskeleton</keyword>
<dbReference type="InterPro" id="IPR048739">
    <property type="entry name" value="CEP104_N"/>
</dbReference>
<comment type="subcellular location">
    <subcellularLocation>
        <location evidence="2">Cell projection</location>
        <location evidence="2">Cilium</location>
    </subcellularLocation>
    <subcellularLocation>
        <location evidence="1">Cytoplasm</location>
        <location evidence="1">Cytoskeleton</location>
        <location evidence="1">Microtubule organizing center</location>
        <location evidence="1">Centrosome</location>
        <location evidence="1">Centriole</location>
    </subcellularLocation>
    <subcellularLocation>
        <location evidence="3">Cytoplasm</location>
        <location evidence="3">Cytoskeleton</location>
        <location evidence="3">Spindle pole</location>
    </subcellularLocation>
</comment>
<dbReference type="PANTHER" id="PTHR13371">
    <property type="entry name" value="GLYCINE-, GLUTAMATE-, THIENYLCYCLOHEXYLPIPERIDINE-BINDING PROTEIN"/>
    <property type="match status" value="1"/>
</dbReference>
<proteinExistence type="predicted"/>
<evidence type="ECO:0000313" key="15">
    <source>
        <dbReference type="EMBL" id="CAL1528963.1"/>
    </source>
</evidence>
<feature type="region of interest" description="Disordered" evidence="13">
    <location>
        <begin position="348"/>
        <end position="380"/>
    </location>
</feature>
<dbReference type="FunFam" id="1.25.10.10:FF:000200">
    <property type="entry name" value="Centrosomal protein of 104 kDa"/>
    <property type="match status" value="1"/>
</dbReference>
<evidence type="ECO:0000256" key="1">
    <source>
        <dbReference type="ARBA" id="ARBA00004114"/>
    </source>
</evidence>
<evidence type="ECO:0000256" key="9">
    <source>
        <dbReference type="ARBA" id="ARBA00059645"/>
    </source>
</evidence>
<dbReference type="Pfam" id="PF21039">
    <property type="entry name" value="CEP104_ZnF"/>
    <property type="match status" value="1"/>
</dbReference>
<evidence type="ECO:0000256" key="11">
    <source>
        <dbReference type="ARBA" id="ARBA00068547"/>
    </source>
</evidence>
<dbReference type="InterPro" id="IPR034085">
    <property type="entry name" value="TOG"/>
</dbReference>
<dbReference type="GO" id="GO:0000922">
    <property type="term" value="C:spindle pole"/>
    <property type="evidence" value="ECO:0007669"/>
    <property type="project" value="UniProtKB-SubCell"/>
</dbReference>
<keyword evidence="16" id="KW-1185">Reference proteome</keyword>
<gene>
    <name evidence="15" type="ORF">GSLYS_00003133001</name>
</gene>
<organism evidence="15 16">
    <name type="scientific">Lymnaea stagnalis</name>
    <name type="common">Great pond snail</name>
    <name type="synonym">Helix stagnalis</name>
    <dbReference type="NCBI Taxonomy" id="6523"/>
    <lineage>
        <taxon>Eukaryota</taxon>
        <taxon>Metazoa</taxon>
        <taxon>Spiralia</taxon>
        <taxon>Lophotrochozoa</taxon>
        <taxon>Mollusca</taxon>
        <taxon>Gastropoda</taxon>
        <taxon>Heterobranchia</taxon>
        <taxon>Euthyneura</taxon>
        <taxon>Panpulmonata</taxon>
        <taxon>Hygrophila</taxon>
        <taxon>Lymnaeoidea</taxon>
        <taxon>Lymnaeidae</taxon>
        <taxon>Lymnaea</taxon>
    </lineage>
</organism>
<dbReference type="GO" id="GO:0005814">
    <property type="term" value="C:centriole"/>
    <property type="evidence" value="ECO:0007669"/>
    <property type="project" value="UniProtKB-SubCell"/>
</dbReference>
<sequence>MPHKLHFKVIHASGQDDVYRASELNHHSPLTKGWQSARFCLYPQDMVIQLETRSRLRKIQILSHQYLIPTKIEFFVGDVPDGTLLTLDSARYARLGYVSLSDNEKTGYKARELKSVHVDAVGHFLKLNIHKNHVNKHNLYNQVGIIAINVIGDELRRPYDITDPDLLLEDNRVDRDPALEGLFNKPDYISPLDDLAFDMYQDPEIAQIIRRLERKKQEAVLQERYDYAKRLKQAIAELQKVGEKLGKMEVEKRQAVENEDYDKARVKKLQMDEYRLQIYKDLNLNDLLELTGSRHPQYIDLEPIRQPTPPRLEELLPPPPPRTPPRYDEWPIAHNKAVVDALELPAETPVASPRPLDNKSKNNSPRTPHENKRLPGPKLKIVSVEEELPPDPDFNQEAEPMSEVDLREASTAIDIFGLSLVSKAYSKTWSYREDALTAVHHQMQQMQTGNKEEAKSMMRAAIFLVKRGIDDKVYAVFKAALNLLRMLLTEFISKHKLGKADVSNAVERSVPNLFHKAGDTAVRNRDDAKSFIMDMASFPEVKTTQTLAHECVKPFKLTLGPRHAQSRCELVESLYQKFGLKNGLTMDNVMKFNVEGLNHNAGEVREVIERLIKLMYKNHGQPVKDYLPADDDKTRKNTLWRQLFEYFDQVDGKPSRQDIKKQKTEEEQKKQAEIDALQKQLQQLREMNSVKPPVDASKKEPAKKAVVPKKKTESSKPKSKAKTSKDDDDASMFTVDNICIFCGERNESFTEEGLDIHYWKNCPMLKRCTNCKQVVEIATYTDHVLSECDAKSNFSKCPRCSEAITKSEYDQHVAEKSCTPSKSGTNHCPLCHENISAGEDGWKDHLMGRTGCKQNPRRLLALNKPPGGATVSKPAARGRGGKAGAVRGRK</sequence>
<dbReference type="Proteomes" id="UP001497497">
    <property type="component" value="Unassembled WGS sequence"/>
</dbReference>
<dbReference type="PANTHER" id="PTHR13371:SF0">
    <property type="entry name" value="CENTROSOMAL PROTEIN OF 104 KDA"/>
    <property type="match status" value="1"/>
</dbReference>
<dbReference type="Pfam" id="PF21040">
    <property type="entry name" value="CEP104-like_TOG"/>
    <property type="match status" value="1"/>
</dbReference>
<evidence type="ECO:0000256" key="10">
    <source>
        <dbReference type="ARBA" id="ARBA00065345"/>
    </source>
</evidence>
<dbReference type="SUPFAM" id="SSF49785">
    <property type="entry name" value="Galactose-binding domain-like"/>
    <property type="match status" value="1"/>
</dbReference>
<comment type="caution">
    <text evidence="15">The sequence shown here is derived from an EMBL/GenBank/DDBJ whole genome shotgun (WGS) entry which is preliminary data.</text>
</comment>
<feature type="region of interest" description="Disordered" evidence="13">
    <location>
        <begin position="688"/>
        <end position="727"/>
    </location>
</feature>
<evidence type="ECO:0000256" key="13">
    <source>
        <dbReference type="SAM" id="MobiDB-lite"/>
    </source>
</evidence>
<comment type="subunit">
    <text evidence="10">Interacts with CCP110 and CEP97. Interacts with ARMC9, TOGARAM1, CCDC66 and CSPP1.</text>
</comment>
<evidence type="ECO:0000256" key="8">
    <source>
        <dbReference type="ARBA" id="ARBA00023273"/>
    </source>
</evidence>
<dbReference type="InterPro" id="IPR008979">
    <property type="entry name" value="Galactose-bd-like_sf"/>
</dbReference>
<feature type="region of interest" description="Disordered" evidence="13">
    <location>
        <begin position="301"/>
        <end position="325"/>
    </location>
</feature>
<accession>A0AAV2H5Y8</accession>
<evidence type="ECO:0000256" key="3">
    <source>
        <dbReference type="ARBA" id="ARBA00004647"/>
    </source>
</evidence>
<evidence type="ECO:0000259" key="14">
    <source>
        <dbReference type="SMART" id="SM01349"/>
    </source>
</evidence>
<comment type="function">
    <text evidence="9">Required for ciliogenesis and for structural integrity at the ciliary tip.</text>
</comment>
<dbReference type="Pfam" id="PF21038">
    <property type="entry name" value="CEP104_N"/>
    <property type="match status" value="1"/>
</dbReference>
<keyword evidence="5" id="KW-0677">Repeat</keyword>
<evidence type="ECO:0000256" key="4">
    <source>
        <dbReference type="ARBA" id="ARBA00022490"/>
    </source>
</evidence>
<evidence type="ECO:0000256" key="2">
    <source>
        <dbReference type="ARBA" id="ARBA00004138"/>
    </source>
</evidence>
<feature type="compositionally biased region" description="Pro residues" evidence="13">
    <location>
        <begin position="306"/>
        <end position="324"/>
    </location>
</feature>
<dbReference type="AlphaFoldDB" id="A0AAV2H5Y8"/>
<evidence type="ECO:0000256" key="5">
    <source>
        <dbReference type="ARBA" id="ARBA00022737"/>
    </source>
</evidence>
<keyword evidence="4" id="KW-0963">Cytoplasm</keyword>
<dbReference type="SMART" id="SM01349">
    <property type="entry name" value="TOG"/>
    <property type="match status" value="1"/>
</dbReference>
<evidence type="ECO:0000256" key="12">
    <source>
        <dbReference type="SAM" id="Coils"/>
    </source>
</evidence>